<feature type="compositionally biased region" description="Basic and acidic residues" evidence="1">
    <location>
        <begin position="387"/>
        <end position="399"/>
    </location>
</feature>
<feature type="compositionally biased region" description="Polar residues" evidence="1">
    <location>
        <begin position="1"/>
        <end position="26"/>
    </location>
</feature>
<sequence>MAEETGQSSSVAKFSGIPESSVTHITPPSKSSSPSSLFSAESALQSNSTTPAATPDPAVSASDATSKLAQHSLVGHQGSVNRAPVNQLQPQLAEAASLQQAAPVPRPQVQPSRHRPYPEEMYTQAYIPPSAHHASYPMPPNGFPACMRPPGMMHPGMAMGMGTGMDPAGFIPQPPQPGGYIPQPMGPYSPYQFGYHPQPQYYIPDPQTMNATASYPMHSGQVAPPPPSFPIYHPVPPNPGHVQAALPPAPASQMLVHRGPLTEGPSSQVEGIVNGLPPSFVPYYNPGESYAWSGDVPRAENVQEPVPQPQFPPQMQGGMTLEHNAAMMGQQMGYPNAGVTQLPASTGCSSLPPSSGNGTEKGKGKRRASDSDDAQPKLKRKKHPRLRASEDPNFKYDSANDKGHALYKCLLPQCALTKPMQEGSVDAHRKSDRHSQKSGKYPCEYCGKG</sequence>
<feature type="compositionally biased region" description="Low complexity" evidence="1">
    <location>
        <begin position="27"/>
        <end position="42"/>
    </location>
</feature>
<dbReference type="OrthoDB" id="2672240at2759"/>
<accession>A0A1J8QEL2</accession>
<feature type="compositionally biased region" description="Basic and acidic residues" evidence="1">
    <location>
        <begin position="367"/>
        <end position="376"/>
    </location>
</feature>
<feature type="compositionally biased region" description="Basic residues" evidence="1">
    <location>
        <begin position="377"/>
        <end position="386"/>
    </location>
</feature>
<protein>
    <submittedName>
        <fullName evidence="2">Uncharacterized protein</fullName>
    </submittedName>
</protein>
<feature type="region of interest" description="Disordered" evidence="1">
    <location>
        <begin position="333"/>
        <end position="399"/>
    </location>
</feature>
<proteinExistence type="predicted"/>
<comment type="caution">
    <text evidence="2">The sequence shown here is derived from an EMBL/GenBank/DDBJ whole genome shotgun (WGS) entry which is preliminary data.</text>
</comment>
<feature type="compositionally biased region" description="Low complexity" evidence="1">
    <location>
        <begin position="91"/>
        <end position="111"/>
    </location>
</feature>
<reference evidence="2 3" key="1">
    <citation type="submission" date="2016-03" db="EMBL/GenBank/DDBJ databases">
        <title>Comparative genomics of the ectomycorrhizal sister species Rhizopogon vinicolor and Rhizopogon vesiculosus (Basidiomycota: Boletales) reveals a divergence of the mating type B locus.</title>
        <authorList>
            <person name="Mujic A.B."/>
            <person name="Kuo A."/>
            <person name="Tritt A."/>
            <person name="Lipzen A."/>
            <person name="Chen C."/>
            <person name="Johnson J."/>
            <person name="Sharma A."/>
            <person name="Barry K."/>
            <person name="Grigoriev I.V."/>
            <person name="Spatafora J.W."/>
        </authorList>
    </citation>
    <scope>NUCLEOTIDE SEQUENCE [LARGE SCALE GENOMIC DNA]</scope>
    <source>
        <strain evidence="2 3">AM-OR11-056</strain>
    </source>
</reference>
<evidence type="ECO:0000256" key="1">
    <source>
        <dbReference type="SAM" id="MobiDB-lite"/>
    </source>
</evidence>
<gene>
    <name evidence="2" type="ORF">AZE42_05132</name>
</gene>
<feature type="compositionally biased region" description="Basic and acidic residues" evidence="1">
    <location>
        <begin position="425"/>
        <end position="435"/>
    </location>
</feature>
<dbReference type="Proteomes" id="UP000183567">
    <property type="component" value="Unassembled WGS sequence"/>
</dbReference>
<evidence type="ECO:0000313" key="3">
    <source>
        <dbReference type="Proteomes" id="UP000183567"/>
    </source>
</evidence>
<feature type="region of interest" description="Disordered" evidence="1">
    <location>
        <begin position="420"/>
        <end position="449"/>
    </location>
</feature>
<feature type="region of interest" description="Disordered" evidence="1">
    <location>
        <begin position="91"/>
        <end position="115"/>
    </location>
</feature>
<organism evidence="2 3">
    <name type="scientific">Rhizopogon vesiculosus</name>
    <dbReference type="NCBI Taxonomy" id="180088"/>
    <lineage>
        <taxon>Eukaryota</taxon>
        <taxon>Fungi</taxon>
        <taxon>Dikarya</taxon>
        <taxon>Basidiomycota</taxon>
        <taxon>Agaricomycotina</taxon>
        <taxon>Agaricomycetes</taxon>
        <taxon>Agaricomycetidae</taxon>
        <taxon>Boletales</taxon>
        <taxon>Suillineae</taxon>
        <taxon>Rhizopogonaceae</taxon>
        <taxon>Rhizopogon</taxon>
    </lineage>
</organism>
<keyword evidence="3" id="KW-1185">Reference proteome</keyword>
<feature type="compositionally biased region" description="Polar residues" evidence="1">
    <location>
        <begin position="338"/>
        <end position="358"/>
    </location>
</feature>
<feature type="region of interest" description="Disordered" evidence="1">
    <location>
        <begin position="1"/>
        <end position="78"/>
    </location>
</feature>
<name>A0A1J8QEL2_9AGAM</name>
<dbReference type="EMBL" id="LVVM01005568">
    <property type="protein sequence ID" value="OJA10196.1"/>
    <property type="molecule type" value="Genomic_DNA"/>
</dbReference>
<feature type="compositionally biased region" description="Polar residues" evidence="1">
    <location>
        <begin position="43"/>
        <end position="52"/>
    </location>
</feature>
<evidence type="ECO:0000313" key="2">
    <source>
        <dbReference type="EMBL" id="OJA10196.1"/>
    </source>
</evidence>
<dbReference type="AlphaFoldDB" id="A0A1J8QEL2"/>